<feature type="domain" description="FAD-binding PCMH-type" evidence="6">
    <location>
        <begin position="43"/>
        <end position="214"/>
    </location>
</feature>
<proteinExistence type="inferred from homology"/>
<name>A0A9W9ZZ31_9CNID</name>
<dbReference type="InterPro" id="IPR006093">
    <property type="entry name" value="Oxy_OxRdtase_FAD_BS"/>
</dbReference>
<dbReference type="AlphaFoldDB" id="A0A9W9ZZ31"/>
<dbReference type="GO" id="GO:0016491">
    <property type="term" value="F:oxidoreductase activity"/>
    <property type="evidence" value="ECO:0007669"/>
    <property type="project" value="UniProtKB-KW"/>
</dbReference>
<comment type="caution">
    <text evidence="7">The sequence shown here is derived from an EMBL/GenBank/DDBJ whole genome shotgun (WGS) entry which is preliminary data.</text>
</comment>
<dbReference type="InterPro" id="IPR036318">
    <property type="entry name" value="FAD-bd_PCMH-like_sf"/>
</dbReference>
<dbReference type="InterPro" id="IPR006094">
    <property type="entry name" value="Oxid_FAD_bind_N"/>
</dbReference>
<sequence length="222" mass="23826">MSSPEENTYQVIKALCEESNLLAFVEGQEEYEQSLKRLFNGSQSNKPKAFIKPETTDEICHVLQYASANQLQVSVLGGGHDPKGLAIIRVGLVLDLSAMKEIEIDVETATAWVEAGVTVKELDDVTCPLGLAAVNGSCTDVGVIGLTLGGGFGFLSRTQGLAVDNCLQIEIVTATGQRIVASPQKHEQLFWALRGAGHVGYGVVTKVQVKLHKLQEKYVGGE</sequence>
<keyword evidence="4" id="KW-0274">FAD</keyword>
<keyword evidence="8" id="KW-1185">Reference proteome</keyword>
<evidence type="ECO:0000256" key="3">
    <source>
        <dbReference type="ARBA" id="ARBA00022630"/>
    </source>
</evidence>
<comment type="similarity">
    <text evidence="2">Belongs to the oxygen-dependent FAD-linked oxidoreductase family.</text>
</comment>
<dbReference type="SUPFAM" id="SSF56176">
    <property type="entry name" value="FAD-binding/transporter-associated domain-like"/>
    <property type="match status" value="1"/>
</dbReference>
<dbReference type="GO" id="GO:0071949">
    <property type="term" value="F:FAD binding"/>
    <property type="evidence" value="ECO:0007669"/>
    <property type="project" value="InterPro"/>
</dbReference>
<evidence type="ECO:0000313" key="7">
    <source>
        <dbReference type="EMBL" id="KAJ7390511.1"/>
    </source>
</evidence>
<evidence type="ECO:0000256" key="2">
    <source>
        <dbReference type="ARBA" id="ARBA00005466"/>
    </source>
</evidence>
<dbReference type="EMBL" id="MU825415">
    <property type="protein sequence ID" value="KAJ7390511.1"/>
    <property type="molecule type" value="Genomic_DNA"/>
</dbReference>
<dbReference type="InterPro" id="IPR050416">
    <property type="entry name" value="FAD-linked_Oxidoreductase"/>
</dbReference>
<dbReference type="Gene3D" id="3.30.465.10">
    <property type="match status" value="1"/>
</dbReference>
<reference evidence="7" key="1">
    <citation type="submission" date="2023-01" db="EMBL/GenBank/DDBJ databases">
        <title>Genome assembly of the deep-sea coral Lophelia pertusa.</title>
        <authorList>
            <person name="Herrera S."/>
            <person name="Cordes E."/>
        </authorList>
    </citation>
    <scope>NUCLEOTIDE SEQUENCE</scope>
    <source>
        <strain evidence="7">USNM1676648</strain>
        <tissue evidence="7">Polyp</tissue>
    </source>
</reference>
<keyword evidence="5" id="KW-0560">Oxidoreductase</keyword>
<accession>A0A9W9ZZ31</accession>
<keyword evidence="3" id="KW-0285">Flavoprotein</keyword>
<evidence type="ECO:0000256" key="1">
    <source>
        <dbReference type="ARBA" id="ARBA00001974"/>
    </source>
</evidence>
<dbReference type="PANTHER" id="PTHR42973:SF39">
    <property type="entry name" value="FAD-BINDING PCMH-TYPE DOMAIN-CONTAINING PROTEIN"/>
    <property type="match status" value="1"/>
</dbReference>
<protein>
    <recommendedName>
        <fullName evidence="6">FAD-binding PCMH-type domain-containing protein</fullName>
    </recommendedName>
</protein>
<evidence type="ECO:0000259" key="6">
    <source>
        <dbReference type="PROSITE" id="PS51387"/>
    </source>
</evidence>
<dbReference type="InterPro" id="IPR016166">
    <property type="entry name" value="FAD-bd_PCMH"/>
</dbReference>
<dbReference type="PANTHER" id="PTHR42973">
    <property type="entry name" value="BINDING OXIDOREDUCTASE, PUTATIVE (AFU_ORTHOLOGUE AFUA_1G17690)-RELATED"/>
    <property type="match status" value="1"/>
</dbReference>
<evidence type="ECO:0000256" key="5">
    <source>
        <dbReference type="ARBA" id="ARBA00023002"/>
    </source>
</evidence>
<comment type="cofactor">
    <cofactor evidence="1">
        <name>FAD</name>
        <dbReference type="ChEBI" id="CHEBI:57692"/>
    </cofactor>
</comment>
<dbReference type="Proteomes" id="UP001163046">
    <property type="component" value="Unassembled WGS sequence"/>
</dbReference>
<organism evidence="7 8">
    <name type="scientific">Desmophyllum pertusum</name>
    <dbReference type="NCBI Taxonomy" id="174260"/>
    <lineage>
        <taxon>Eukaryota</taxon>
        <taxon>Metazoa</taxon>
        <taxon>Cnidaria</taxon>
        <taxon>Anthozoa</taxon>
        <taxon>Hexacorallia</taxon>
        <taxon>Scleractinia</taxon>
        <taxon>Caryophylliina</taxon>
        <taxon>Caryophylliidae</taxon>
        <taxon>Desmophyllum</taxon>
    </lineage>
</organism>
<evidence type="ECO:0000313" key="8">
    <source>
        <dbReference type="Proteomes" id="UP001163046"/>
    </source>
</evidence>
<evidence type="ECO:0000256" key="4">
    <source>
        <dbReference type="ARBA" id="ARBA00022827"/>
    </source>
</evidence>
<dbReference type="PROSITE" id="PS51387">
    <property type="entry name" value="FAD_PCMH"/>
    <property type="match status" value="1"/>
</dbReference>
<dbReference type="PROSITE" id="PS00862">
    <property type="entry name" value="OX2_COVAL_FAD"/>
    <property type="match status" value="1"/>
</dbReference>
<gene>
    <name evidence="7" type="ORF">OS493_024543</name>
</gene>
<dbReference type="Pfam" id="PF01565">
    <property type="entry name" value="FAD_binding_4"/>
    <property type="match status" value="1"/>
</dbReference>
<dbReference type="InterPro" id="IPR016169">
    <property type="entry name" value="FAD-bd_PCMH_sub2"/>
</dbReference>
<dbReference type="OrthoDB" id="9983560at2759"/>